<dbReference type="PANTHER" id="PTHR10698:SF0">
    <property type="entry name" value="V-TYPE PROTON ATPASE SUBUNIT H"/>
    <property type="match status" value="1"/>
</dbReference>
<comment type="subunit">
    <text evidence="5">V-ATPase is a heteromultimeric enzyme made up of two complexes: the ATP-hydrolytic V1 complex and the proton translocation V0 complex.</text>
</comment>
<dbReference type="InterPro" id="IPR011987">
    <property type="entry name" value="ATPase_V1-cplx_hsu_C"/>
</dbReference>
<dbReference type="OrthoDB" id="10263554at2759"/>
<dbReference type="InterPro" id="IPR011989">
    <property type="entry name" value="ARM-like"/>
</dbReference>
<dbReference type="PIRSF" id="PIRSF032184">
    <property type="entry name" value="ATPase_V1_H"/>
    <property type="match status" value="1"/>
</dbReference>
<keyword evidence="3 5" id="KW-0375">Hydrogen ion transport</keyword>
<dbReference type="Proteomes" id="UP000789739">
    <property type="component" value="Unassembled WGS sequence"/>
</dbReference>
<evidence type="ECO:0000256" key="4">
    <source>
        <dbReference type="ARBA" id="ARBA00023065"/>
    </source>
</evidence>
<evidence type="ECO:0000256" key="1">
    <source>
        <dbReference type="ARBA" id="ARBA00008613"/>
    </source>
</evidence>
<dbReference type="Pfam" id="PF03224">
    <property type="entry name" value="V-ATPase_H_N"/>
    <property type="match status" value="1"/>
</dbReference>
<dbReference type="GO" id="GO:0000329">
    <property type="term" value="C:fungal-type vacuole membrane"/>
    <property type="evidence" value="ECO:0007669"/>
    <property type="project" value="TreeGrafter"/>
</dbReference>
<evidence type="ECO:0000256" key="5">
    <source>
        <dbReference type="PIRNR" id="PIRNR032184"/>
    </source>
</evidence>
<evidence type="ECO:0000256" key="2">
    <source>
        <dbReference type="ARBA" id="ARBA00022448"/>
    </source>
</evidence>
<dbReference type="PANTHER" id="PTHR10698">
    <property type="entry name" value="V-TYPE PROTON ATPASE SUBUNIT H"/>
    <property type="match status" value="1"/>
</dbReference>
<feature type="domain" description="ATPase V1 complex subunit H C-terminal" evidence="6">
    <location>
        <begin position="329"/>
        <end position="444"/>
    </location>
</feature>
<protein>
    <recommendedName>
        <fullName evidence="5">V-type proton ATPase subunit H</fullName>
    </recommendedName>
</protein>
<dbReference type="EMBL" id="CAJVPI010001750">
    <property type="protein sequence ID" value="CAG8625297.1"/>
    <property type="molecule type" value="Genomic_DNA"/>
</dbReference>
<proteinExistence type="inferred from homology"/>
<comment type="similarity">
    <text evidence="1 5">Belongs to the V-ATPase H subunit family.</text>
</comment>
<evidence type="ECO:0000313" key="8">
    <source>
        <dbReference type="Proteomes" id="UP000789739"/>
    </source>
</evidence>
<name>A0A9N9D7H6_9GLOM</name>
<dbReference type="Gene3D" id="1.25.40.150">
    <property type="entry name" value="V-type ATPase, subunit H, C-terminal domain"/>
    <property type="match status" value="1"/>
</dbReference>
<dbReference type="SUPFAM" id="SSF48371">
    <property type="entry name" value="ARM repeat"/>
    <property type="match status" value="1"/>
</dbReference>
<evidence type="ECO:0000256" key="3">
    <source>
        <dbReference type="ARBA" id="ARBA00022781"/>
    </source>
</evidence>
<dbReference type="Pfam" id="PF11698">
    <property type="entry name" value="V-ATPase_H_C"/>
    <property type="match status" value="1"/>
</dbReference>
<evidence type="ECO:0000259" key="6">
    <source>
        <dbReference type="Pfam" id="PF11698"/>
    </source>
</evidence>
<sequence length="444" mass="51393">MTDSLNDVPDVPIVFVSNAYLDDLTANMRSRPIPWEGYHRAGIITQEELDLIKAVDKQSKEQVNDVMERDGDKYAVLYTNLLEKSVRIDTVQYVLVLVGDMLADNEGRVIHFHDLSKQDPELPYRVFLKRLDTDDEFVQLAAAKILTLLVCSTTKPSSSNVDEFFQWIYTRLKSSDPNIYDLAVQMLESILRVPDYRFQFWESLDSVDALVYLLKSKNPTPQMQYQIIFCFWLLTFEKKIASEFNTNYDLIPKLVDIAKSAIKEKIIRVIIGTFRNLVEKAPEANLPAMLVAKLLNFCENLSSRKWSDSEIQEDIAYLKVELQNNFQSLTTFDEYASELRSGKLQWSPAHESEQFWRQNAHRLNENDYELLRILVHQLVTSSDTLVLAVSAHDLGQYVKYCPKGKKFLQEVGAKQRVMAMMTHEDPEVRYQALIAVQKYMTNAW</sequence>
<dbReference type="InterPro" id="IPR016024">
    <property type="entry name" value="ARM-type_fold"/>
</dbReference>
<dbReference type="GO" id="GO:0000221">
    <property type="term" value="C:vacuolar proton-transporting V-type ATPase, V1 domain"/>
    <property type="evidence" value="ECO:0007669"/>
    <property type="project" value="UniProtKB-UniRule"/>
</dbReference>
<dbReference type="InterPro" id="IPR004908">
    <property type="entry name" value="ATPase_V1-cplx_hsu"/>
</dbReference>
<accession>A0A9N9D7H6</accession>
<keyword evidence="2 5" id="KW-0813">Transport</keyword>
<dbReference type="Gene3D" id="1.25.10.10">
    <property type="entry name" value="Leucine-rich Repeat Variant"/>
    <property type="match status" value="1"/>
</dbReference>
<keyword evidence="8" id="KW-1185">Reference proteome</keyword>
<keyword evidence="4 5" id="KW-0406">Ion transport</keyword>
<organism evidence="7 8">
    <name type="scientific">Paraglomus brasilianum</name>
    <dbReference type="NCBI Taxonomy" id="144538"/>
    <lineage>
        <taxon>Eukaryota</taxon>
        <taxon>Fungi</taxon>
        <taxon>Fungi incertae sedis</taxon>
        <taxon>Mucoromycota</taxon>
        <taxon>Glomeromycotina</taxon>
        <taxon>Glomeromycetes</taxon>
        <taxon>Paraglomerales</taxon>
        <taxon>Paraglomeraceae</taxon>
        <taxon>Paraglomus</taxon>
    </lineage>
</organism>
<comment type="function">
    <text evidence="5">Subunit of the V1 complex of vacuolar(H+)-ATPase (V-ATPase), a multisubunit enzyme composed of a peripheral complex (V1) that hydrolyzes ATP and a membrane integral complex (V0) that translocates protons. V-ATPase is responsible for acidifying and maintaining the pH of intracellular compartments.</text>
</comment>
<evidence type="ECO:0000313" key="7">
    <source>
        <dbReference type="EMBL" id="CAG8625297.1"/>
    </source>
</evidence>
<dbReference type="AlphaFoldDB" id="A0A9N9D7H6"/>
<dbReference type="GO" id="GO:0046961">
    <property type="term" value="F:proton-transporting ATPase activity, rotational mechanism"/>
    <property type="evidence" value="ECO:0007669"/>
    <property type="project" value="UniProtKB-UniRule"/>
</dbReference>
<gene>
    <name evidence="7" type="ORF">PBRASI_LOCUS8943</name>
</gene>
<comment type="caution">
    <text evidence="7">The sequence shown here is derived from an EMBL/GenBank/DDBJ whole genome shotgun (WGS) entry which is preliminary data.</text>
</comment>
<dbReference type="InterPro" id="IPR038497">
    <property type="entry name" value="ATPase_V1-cplx_hsu_C_sf"/>
</dbReference>
<reference evidence="7" key="1">
    <citation type="submission" date="2021-06" db="EMBL/GenBank/DDBJ databases">
        <authorList>
            <person name="Kallberg Y."/>
            <person name="Tangrot J."/>
            <person name="Rosling A."/>
        </authorList>
    </citation>
    <scope>NUCLEOTIDE SEQUENCE</scope>
    <source>
        <strain evidence="7">BR232B</strain>
    </source>
</reference>